<reference evidence="2" key="1">
    <citation type="submission" date="2018-05" db="EMBL/GenBank/DDBJ databases">
        <authorList>
            <person name="Lanie J.A."/>
            <person name="Ng W.-L."/>
            <person name="Kazmierczak K.M."/>
            <person name="Andrzejewski T.M."/>
            <person name="Davidsen T.M."/>
            <person name="Wayne K.J."/>
            <person name="Tettelin H."/>
            <person name="Glass J.I."/>
            <person name="Rusch D."/>
            <person name="Podicherti R."/>
            <person name="Tsui H.-C.T."/>
            <person name="Winkler M.E."/>
        </authorList>
    </citation>
    <scope>NUCLEOTIDE SEQUENCE</scope>
</reference>
<feature type="domain" description="Lon N-terminal" evidence="1">
    <location>
        <begin position="14"/>
        <end position="206"/>
    </location>
</feature>
<dbReference type="SUPFAM" id="SSF88697">
    <property type="entry name" value="PUA domain-like"/>
    <property type="match status" value="1"/>
</dbReference>
<dbReference type="PROSITE" id="PS51787">
    <property type="entry name" value="LON_N"/>
    <property type="match status" value="1"/>
</dbReference>
<sequence length="218" mass="24993">VITINSIEDLPKRIPIFPLTGAVLFPDTQLPLNIFESRYIHMIDDALASSDRLIAMIQPASSNNNDSKILKNVGCVGKITTFNEIEDNRYLITLTGIIRFKIKEEFDTTTPYRQIIPDYTNFFNDLEDQDVESINREKLLGLIKQYLKHKKMLADWDIIQQTSTEQLINYSGVLVPFTPEEKQLLLESKTITERCGALEALYQSYIFDLSGENSTKIH</sequence>
<protein>
    <recommendedName>
        <fullName evidence="1">Lon N-terminal domain-containing protein</fullName>
    </recommendedName>
</protein>
<dbReference type="InterPro" id="IPR015947">
    <property type="entry name" value="PUA-like_sf"/>
</dbReference>
<gene>
    <name evidence="2" type="ORF">METZ01_LOCUS109751</name>
</gene>
<feature type="non-terminal residue" evidence="2">
    <location>
        <position position="1"/>
    </location>
</feature>
<evidence type="ECO:0000259" key="1">
    <source>
        <dbReference type="PROSITE" id="PS51787"/>
    </source>
</evidence>
<evidence type="ECO:0000313" key="2">
    <source>
        <dbReference type="EMBL" id="SVA56897.1"/>
    </source>
</evidence>
<dbReference type="PANTHER" id="PTHR46732:SF8">
    <property type="entry name" value="ATP-DEPENDENT PROTEASE LA (LON) DOMAIN PROTEIN"/>
    <property type="match status" value="1"/>
</dbReference>
<proteinExistence type="predicted"/>
<dbReference type="InterPro" id="IPR046336">
    <property type="entry name" value="Lon_prtase_N_sf"/>
</dbReference>
<dbReference type="AlphaFoldDB" id="A0A381WY93"/>
<dbReference type="InterPro" id="IPR003111">
    <property type="entry name" value="Lon_prtase_N"/>
</dbReference>
<accession>A0A381WY93</accession>
<dbReference type="SMART" id="SM00464">
    <property type="entry name" value="LON"/>
    <property type="match status" value="1"/>
</dbReference>
<dbReference type="PANTHER" id="PTHR46732">
    <property type="entry name" value="ATP-DEPENDENT PROTEASE LA (LON) DOMAIN PROTEIN"/>
    <property type="match status" value="1"/>
</dbReference>
<dbReference type="Pfam" id="PF02190">
    <property type="entry name" value="LON_substr_bdg"/>
    <property type="match status" value="1"/>
</dbReference>
<organism evidence="2">
    <name type="scientific">marine metagenome</name>
    <dbReference type="NCBI Taxonomy" id="408172"/>
    <lineage>
        <taxon>unclassified sequences</taxon>
        <taxon>metagenomes</taxon>
        <taxon>ecological metagenomes</taxon>
    </lineage>
</organism>
<dbReference type="EMBL" id="UINC01013124">
    <property type="protein sequence ID" value="SVA56897.1"/>
    <property type="molecule type" value="Genomic_DNA"/>
</dbReference>
<dbReference type="Gene3D" id="2.30.130.40">
    <property type="entry name" value="LON domain-like"/>
    <property type="match status" value="1"/>
</dbReference>
<name>A0A381WY93_9ZZZZ</name>